<reference evidence="1 2" key="1">
    <citation type="submission" date="2014-11" db="EMBL/GenBank/DDBJ databases">
        <title>Draft Genome Sequence of Vibrio piscirenalis strains CECT 8603T and CECT 8604, two marine Gammaproteobacterium isolated from cultured gilthead sea bream (Sparus aurata).</title>
        <authorList>
            <person name="Arahal D.R."/>
            <person name="Rodrigo-Torres L."/>
            <person name="Lucena T."/>
            <person name="Pujalte M.J."/>
        </authorList>
    </citation>
    <scope>NUCLEOTIDE SEQUENCE [LARGE SCALE GENOMIC DNA]</scope>
    <source>
        <strain evidence="1 2">DCR 1-4-2</strain>
    </source>
</reference>
<comment type="caution">
    <text evidence="1">The sequence shown here is derived from an EMBL/GenBank/DDBJ whole genome shotgun (WGS) entry which is preliminary data.</text>
</comment>
<dbReference type="EMBL" id="JTKH01000024">
    <property type="protein sequence ID" value="KII76213.1"/>
    <property type="molecule type" value="Genomic_DNA"/>
</dbReference>
<sequence>MAGIEKYESVLLIEHAISAFKNRGKSQADLAEFLGIEPSRLSEGKKGNWRLMSSQKVSIVREFGYPRQGRGVYIKAEHYTTVDKLIDSFHDIGNQRYYQRLSKILRSKDYLSKILKSVFLKDNQCKSEDTTRTKLNDYISSDDFYRWFNSKDTPYNLTTTDAWDKCGLSAIDGYEYKIISNYLYRVGLLKFSHDSSYMIGNELNENLIEVEIVLSGDIILDVNIPIRKNEQLESPISIPSYYNDSTGYTGYEEILPDSWNMVHFKLFLSESMRYNALISFKPYENSVSYLTNRRNIIIEDLDQVELFQEIETIRKFLGESFSFEEKIKYNIAENGGYVPGVRRL</sequence>
<proteinExistence type="predicted"/>
<gene>
    <name evidence="1" type="ORF">OJ16_15485</name>
</gene>
<evidence type="ECO:0000313" key="2">
    <source>
        <dbReference type="Proteomes" id="UP000031672"/>
    </source>
</evidence>
<evidence type="ECO:0000313" key="1">
    <source>
        <dbReference type="EMBL" id="KII76213.1"/>
    </source>
</evidence>
<dbReference type="Proteomes" id="UP000031672">
    <property type="component" value="Unassembled WGS sequence"/>
</dbReference>
<keyword evidence="2" id="KW-1185">Reference proteome</keyword>
<organism evidence="1 2">
    <name type="scientific">Vibrio renipiscarius</name>
    <dbReference type="NCBI Taxonomy" id="1461322"/>
    <lineage>
        <taxon>Bacteria</taxon>
        <taxon>Pseudomonadati</taxon>
        <taxon>Pseudomonadota</taxon>
        <taxon>Gammaproteobacteria</taxon>
        <taxon>Vibrionales</taxon>
        <taxon>Vibrionaceae</taxon>
        <taxon>Vibrio</taxon>
    </lineage>
</organism>
<name>A0A0C2NPZ7_9VIBR</name>
<protein>
    <submittedName>
        <fullName evidence="1">Uncharacterized protein</fullName>
    </submittedName>
</protein>
<dbReference type="OrthoDB" id="6398983at2"/>
<dbReference type="AlphaFoldDB" id="A0A0C2NPZ7"/>
<accession>A0A0C2K2M0</accession>
<accession>A0A0C2NPZ7</accession>
<dbReference type="RefSeq" id="WP_040992151.1">
    <property type="nucleotide sequence ID" value="NZ_JTKH01000024.1"/>
</dbReference>